<organism evidence="1">
    <name type="scientific">hydrocarbon metagenome</name>
    <dbReference type="NCBI Taxonomy" id="938273"/>
    <lineage>
        <taxon>unclassified sequences</taxon>
        <taxon>metagenomes</taxon>
        <taxon>ecological metagenomes</taxon>
    </lineage>
</organism>
<protein>
    <submittedName>
        <fullName evidence="1">Uncharacterized protein</fullName>
    </submittedName>
</protein>
<dbReference type="EMBL" id="LNQE01001369">
    <property type="protein sequence ID" value="KUG18697.1"/>
    <property type="molecule type" value="Genomic_DNA"/>
</dbReference>
<name>A0A0W8FCT3_9ZZZZ</name>
<gene>
    <name evidence="1" type="ORF">ASZ90_011625</name>
</gene>
<proteinExistence type="predicted"/>
<comment type="caution">
    <text evidence="1">The sequence shown here is derived from an EMBL/GenBank/DDBJ whole genome shotgun (WGS) entry which is preliminary data.</text>
</comment>
<evidence type="ECO:0000313" key="1">
    <source>
        <dbReference type="EMBL" id="KUG18697.1"/>
    </source>
</evidence>
<accession>A0A0W8FCT3</accession>
<sequence>MAFVPLCLCASVVGSKNSGFPQRRKDTENFRFKSTHAK</sequence>
<dbReference type="AlphaFoldDB" id="A0A0W8FCT3"/>
<reference evidence="1" key="1">
    <citation type="journal article" date="2015" name="Proc. Natl. Acad. Sci. U.S.A.">
        <title>Networks of energetic and metabolic interactions define dynamics in microbial communities.</title>
        <authorList>
            <person name="Embree M."/>
            <person name="Liu J.K."/>
            <person name="Al-Bassam M.M."/>
            <person name="Zengler K."/>
        </authorList>
    </citation>
    <scope>NUCLEOTIDE SEQUENCE</scope>
</reference>